<accession>W7IJH2</accession>
<reference evidence="1 2" key="1">
    <citation type="journal article" date="2014" name="Genome Announc.">
        <title>Draft Genome Sequence of the Antitrypanosomally Active Sponge-Associated Bacterium Actinokineospora sp. Strain EG49.</title>
        <authorList>
            <person name="Harjes J."/>
            <person name="Ryu T."/>
            <person name="Abdelmohsen U.R."/>
            <person name="Moitinho-Silva L."/>
            <person name="Horn H."/>
            <person name="Ravasi T."/>
            <person name="Hentschel U."/>
        </authorList>
    </citation>
    <scope>NUCLEOTIDE SEQUENCE [LARGE SCALE GENOMIC DNA]</scope>
    <source>
        <strain evidence="1 2">EG49</strain>
    </source>
</reference>
<dbReference type="EMBL" id="AYXG01000155">
    <property type="protein sequence ID" value="EWC60538.1"/>
    <property type="molecule type" value="Genomic_DNA"/>
</dbReference>
<sequence>MPVPVVGTGRVLVRRMVRGAWSTWLPGLPSRCARRAPVSPVRAGRVRPADSLLPPMPLELRRDLVARVMSAALAGVLSAAQVRLMGLLLPRGRWVSVVRAWLAPGLPFRVLSARVVHALPVGVLLVAPVGVRVRLVGLWVAWAPAMPPAQVRALWAPLG</sequence>
<evidence type="ECO:0000313" key="2">
    <source>
        <dbReference type="Proteomes" id="UP000019277"/>
    </source>
</evidence>
<organism evidence="1 2">
    <name type="scientific">Actinokineospora spheciospongiae</name>
    <dbReference type="NCBI Taxonomy" id="909613"/>
    <lineage>
        <taxon>Bacteria</taxon>
        <taxon>Bacillati</taxon>
        <taxon>Actinomycetota</taxon>
        <taxon>Actinomycetes</taxon>
        <taxon>Pseudonocardiales</taxon>
        <taxon>Pseudonocardiaceae</taxon>
        <taxon>Actinokineospora</taxon>
    </lineage>
</organism>
<dbReference type="Proteomes" id="UP000019277">
    <property type="component" value="Unassembled WGS sequence"/>
</dbReference>
<dbReference type="AlphaFoldDB" id="W7IJH2"/>
<dbReference type="STRING" id="909613.UO65_4206"/>
<proteinExistence type="predicted"/>
<keyword evidence="2" id="KW-1185">Reference proteome</keyword>
<comment type="caution">
    <text evidence="1">The sequence shown here is derived from an EMBL/GenBank/DDBJ whole genome shotgun (WGS) entry which is preliminary data.</text>
</comment>
<gene>
    <name evidence="1" type="ORF">UO65_4206</name>
</gene>
<name>W7IJH2_9PSEU</name>
<evidence type="ECO:0000313" key="1">
    <source>
        <dbReference type="EMBL" id="EWC60538.1"/>
    </source>
</evidence>
<protein>
    <submittedName>
        <fullName evidence="1">Uncharacterized protein</fullName>
    </submittedName>
</protein>